<reference evidence="1 2" key="1">
    <citation type="submission" date="2014-12" db="EMBL/GenBank/DDBJ databases">
        <title>Complete genome sequences of three Vibrio cholerae specific bacteriophages.</title>
        <authorList>
            <person name="Bhandare S.G."/>
            <person name="Warry A."/>
            <person name="Emes R.D."/>
            <person name="Hooton S.P.T."/>
            <person name="Barrow P.A."/>
            <person name="Atterbury R.J."/>
        </authorList>
    </citation>
    <scope>NUCLEOTIDE SEQUENCE [LARGE SCALE GENOMIC DNA]</scope>
</reference>
<evidence type="ECO:0000313" key="2">
    <source>
        <dbReference type="Proteomes" id="UP000031804"/>
    </source>
</evidence>
<dbReference type="GeneID" id="26634046"/>
<organism evidence="1 2">
    <name type="scientific">Vibrio phage phi 3</name>
    <dbReference type="NCBI Taxonomy" id="1589298"/>
    <lineage>
        <taxon>Viruses</taxon>
        <taxon>Duplodnaviria</taxon>
        <taxon>Heunggongvirae</taxon>
        <taxon>Uroviricota</taxon>
        <taxon>Caudoviricetes</taxon>
        <taxon>Demerecviridae</taxon>
        <taxon>Ermolyevavirinae</taxon>
        <taxon>Jesfedecavirus</taxon>
        <taxon>Jesfedecavirus phi3</taxon>
    </lineage>
</organism>
<accession>A0A0B5HE72</accession>
<protein>
    <submittedName>
        <fullName evidence="1">Uncharacterized protein</fullName>
    </submittedName>
</protein>
<name>A0A0B5HE72_9CAUD</name>
<dbReference type="EMBL" id="KP280063">
    <property type="protein sequence ID" value="AJF40835.1"/>
    <property type="molecule type" value="Genomic_DNA"/>
</dbReference>
<sequence length="74" mass="8577">MIHKVITFNQGIVDVDVEENMRLPILRKIVYDECPVCKELAEQDILYHAPGMAGFVYACKHEVHFKDGKDPVYR</sequence>
<proteinExistence type="predicted"/>
<dbReference type="OrthoDB" id="27819at10239"/>
<gene>
    <name evidence="1" type="ORF">SBVP3_0068</name>
</gene>
<evidence type="ECO:0000313" key="1">
    <source>
        <dbReference type="EMBL" id="AJF40835.1"/>
    </source>
</evidence>
<dbReference type="Proteomes" id="UP000031804">
    <property type="component" value="Segment"/>
</dbReference>
<keyword evidence="2" id="KW-1185">Reference proteome</keyword>
<dbReference type="RefSeq" id="YP_009207533.1">
    <property type="nucleotide sequence ID" value="NC_028895.1"/>
</dbReference>
<dbReference type="KEGG" id="vg:26634046"/>